<sequence>MAPDSFVKDLDYEYTCRTKDDDAVPPPWDWTLNVCWFRFPQASKRGQGDDDVAAFQCMTAMNSRCTSTEHKPGHWGYFCLPANVALKICRYIVQNHSTDKPARLSTSCVYNGPYPVNQNGESEFFESVDQASGALSRYWQVSHSFKLDVQAAFFLTRRFHLVISPFGPTEDMGWLHSHGRFVKNITIEFDCTKFYGGKPMMRELDAATGCPELFDKKQLQEITAPDKDARRSVGYYKLTFKPVLEYLSSGRAFPIDRLTIMVRKYHGSRENMPRGYPYFDPIWLNFLLLIPRALQSNVLSLETIGVPPRLLGLMIHRFWREGKPPTEDAQRQHFRWGPFPPTLWPLMPGHTAAVSVPGSIDPTVDRLLRLDRPGEVAIFPLPEEESQESRDARAAWEMLTKWKAKKPPSQGKEILQTCALTETKVKSEQEPSTKAMEQQQQQQQQTQQPRRLSRLLKFMNPGKGEAGPSGSLTATKAMPKEAEPADNGRQSQLAEHSRRNFKEQELDEDGDAMSSSPKKRKALHMQRARDRPTELANVLDEVDEFPIPPGFFDPILPRPSSPIAPTGSTTANATTGTIAGPAAFENNDSGLGLWETEDTAFSAEQPWTKVEKKSRRRNGSKQLQISQTKTNKKSTARQVQTSLQNLKAEWTATVGEFSNKTKHDSNKAESIAGSSKKGETKKAGENKSVKSGSTATSASNSRESRSSTKDVRLPETRAPPSPPRTSELHIAGSQLDKPGKTKAEDKDAESGIALIVKETGSKDSVGTLPSSQSSLPTLHLSMEEVPKVRLPLPKNDEVEKPTRSPPQSEAKSKEQGKGLRTGSPKPLLEDKGVEGMQADDKAAPQPQPQLQVPSLQRKTKMFQSAKNVEKINKGLARTKAFPPQGQQQHFHPAGPFPSAPYPYSQLSFQSQTEASAFYNHYRKPKELALGMLPTMGGSRTMPQYSHAPIMSQAPPTSMPQPQDQWQPMYQAQVPVMHPWGPTAQMPPVFTMSQMPGAPQVRNLSQVPPSSQVQTMSKAPVMPLYQTQPMSQMQPLPQTQAFIHPQPNIPTDFYQVPPPTTMSQVPPNPPAHFPQPLWISQPRHQAPQSMYPVQQTYQAPPLTYYPPQPTYPEAQTGNIGQEQYSTQQGY</sequence>
<reference evidence="2" key="1">
    <citation type="journal article" date="2023" name="Mol. Phylogenet. Evol.">
        <title>Genome-scale phylogeny and comparative genomics of the fungal order Sordariales.</title>
        <authorList>
            <person name="Hensen N."/>
            <person name="Bonometti L."/>
            <person name="Westerberg I."/>
            <person name="Brannstrom I.O."/>
            <person name="Guillou S."/>
            <person name="Cros-Aarteil S."/>
            <person name="Calhoun S."/>
            <person name="Haridas S."/>
            <person name="Kuo A."/>
            <person name="Mondo S."/>
            <person name="Pangilinan J."/>
            <person name="Riley R."/>
            <person name="LaButti K."/>
            <person name="Andreopoulos B."/>
            <person name="Lipzen A."/>
            <person name="Chen C."/>
            <person name="Yan M."/>
            <person name="Daum C."/>
            <person name="Ng V."/>
            <person name="Clum A."/>
            <person name="Steindorff A."/>
            <person name="Ohm R.A."/>
            <person name="Martin F."/>
            <person name="Silar P."/>
            <person name="Natvig D.O."/>
            <person name="Lalanne C."/>
            <person name="Gautier V."/>
            <person name="Ament-Velasquez S.L."/>
            <person name="Kruys A."/>
            <person name="Hutchinson M.I."/>
            <person name="Powell A.J."/>
            <person name="Barry K."/>
            <person name="Miller A.N."/>
            <person name="Grigoriev I.V."/>
            <person name="Debuchy R."/>
            <person name="Gladieux P."/>
            <person name="Hiltunen Thoren M."/>
            <person name="Johannesson H."/>
        </authorList>
    </citation>
    <scope>NUCLEOTIDE SEQUENCE</scope>
    <source>
        <strain evidence="2">CBS 626.80</strain>
    </source>
</reference>
<evidence type="ECO:0000256" key="1">
    <source>
        <dbReference type="SAM" id="MobiDB-lite"/>
    </source>
</evidence>
<name>A0AAN6SFT0_9PEZI</name>
<feature type="compositionally biased region" description="Basic and acidic residues" evidence="1">
    <location>
        <begin position="676"/>
        <end position="688"/>
    </location>
</feature>
<gene>
    <name evidence="2" type="ORF">QBC32DRAFT_215132</name>
</gene>
<feature type="compositionally biased region" description="Polar residues" evidence="1">
    <location>
        <begin position="620"/>
        <end position="629"/>
    </location>
</feature>
<keyword evidence="3" id="KW-1185">Reference proteome</keyword>
<protein>
    <submittedName>
        <fullName evidence="2">Uncharacterized protein</fullName>
    </submittedName>
</protein>
<feature type="compositionally biased region" description="Basic and acidic residues" evidence="1">
    <location>
        <begin position="702"/>
        <end position="715"/>
    </location>
</feature>
<feature type="compositionally biased region" description="Low complexity" evidence="1">
    <location>
        <begin position="438"/>
        <end position="448"/>
    </location>
</feature>
<feature type="region of interest" description="Disordered" evidence="1">
    <location>
        <begin position="600"/>
        <end position="639"/>
    </location>
</feature>
<dbReference type="AlphaFoldDB" id="A0AAN6SFT0"/>
<feature type="compositionally biased region" description="Basic residues" evidence="1">
    <location>
        <begin position="517"/>
        <end position="526"/>
    </location>
</feature>
<dbReference type="EMBL" id="MU859149">
    <property type="protein sequence ID" value="KAK3951381.1"/>
    <property type="molecule type" value="Genomic_DNA"/>
</dbReference>
<dbReference type="Proteomes" id="UP001303222">
    <property type="component" value="Unassembled WGS sequence"/>
</dbReference>
<organism evidence="2 3">
    <name type="scientific">Pseudoneurospora amorphoporcata</name>
    <dbReference type="NCBI Taxonomy" id="241081"/>
    <lineage>
        <taxon>Eukaryota</taxon>
        <taxon>Fungi</taxon>
        <taxon>Dikarya</taxon>
        <taxon>Ascomycota</taxon>
        <taxon>Pezizomycotina</taxon>
        <taxon>Sordariomycetes</taxon>
        <taxon>Sordariomycetidae</taxon>
        <taxon>Sordariales</taxon>
        <taxon>Sordariaceae</taxon>
        <taxon>Pseudoneurospora</taxon>
    </lineage>
</organism>
<feature type="compositionally biased region" description="Basic and acidic residues" evidence="1">
    <location>
        <begin position="495"/>
        <end position="504"/>
    </location>
</feature>
<feature type="compositionally biased region" description="Basic and acidic residues" evidence="1">
    <location>
        <begin position="737"/>
        <end position="749"/>
    </location>
</feature>
<feature type="compositionally biased region" description="Polar residues" evidence="1">
    <location>
        <begin position="1116"/>
        <end position="1129"/>
    </location>
</feature>
<feature type="compositionally biased region" description="Low complexity" evidence="1">
    <location>
        <begin position="767"/>
        <end position="780"/>
    </location>
</feature>
<accession>A0AAN6SFT0</accession>
<feature type="region of interest" description="Disordered" evidence="1">
    <location>
        <begin position="424"/>
        <end position="531"/>
    </location>
</feature>
<feature type="region of interest" description="Disordered" evidence="1">
    <location>
        <begin position="657"/>
        <end position="854"/>
    </location>
</feature>
<evidence type="ECO:0000313" key="2">
    <source>
        <dbReference type="EMBL" id="KAK3951381.1"/>
    </source>
</evidence>
<evidence type="ECO:0000313" key="3">
    <source>
        <dbReference type="Proteomes" id="UP001303222"/>
    </source>
</evidence>
<reference evidence="2" key="2">
    <citation type="submission" date="2023-06" db="EMBL/GenBank/DDBJ databases">
        <authorList>
            <consortium name="Lawrence Berkeley National Laboratory"/>
            <person name="Mondo S.J."/>
            <person name="Hensen N."/>
            <person name="Bonometti L."/>
            <person name="Westerberg I."/>
            <person name="Brannstrom I.O."/>
            <person name="Guillou S."/>
            <person name="Cros-Aarteil S."/>
            <person name="Calhoun S."/>
            <person name="Haridas S."/>
            <person name="Kuo A."/>
            <person name="Pangilinan J."/>
            <person name="Riley R."/>
            <person name="Labutti K."/>
            <person name="Andreopoulos B."/>
            <person name="Lipzen A."/>
            <person name="Chen C."/>
            <person name="Yanf M."/>
            <person name="Daum C."/>
            <person name="Ng V."/>
            <person name="Clum A."/>
            <person name="Steindorff A."/>
            <person name="Ohm R."/>
            <person name="Martin F."/>
            <person name="Silar P."/>
            <person name="Natvig D."/>
            <person name="Lalanne C."/>
            <person name="Gautier V."/>
            <person name="Ament-Velasquez S.L."/>
            <person name="Kruys A."/>
            <person name="Hutchinson M.I."/>
            <person name="Powell A.J."/>
            <person name="Barry K."/>
            <person name="Miller A.N."/>
            <person name="Grigoriev I.V."/>
            <person name="Debuchy R."/>
            <person name="Gladieux P."/>
            <person name="Thoren M.H."/>
            <person name="Johannesson H."/>
        </authorList>
    </citation>
    <scope>NUCLEOTIDE SEQUENCE</scope>
    <source>
        <strain evidence="2">CBS 626.80</strain>
    </source>
</reference>
<feature type="region of interest" description="Disordered" evidence="1">
    <location>
        <begin position="1098"/>
        <end position="1129"/>
    </location>
</feature>
<comment type="caution">
    <text evidence="2">The sequence shown here is derived from an EMBL/GenBank/DDBJ whole genome shotgun (WGS) entry which is preliminary data.</text>
</comment>
<proteinExistence type="predicted"/>
<feature type="compositionally biased region" description="Basic and acidic residues" evidence="1">
    <location>
        <begin position="827"/>
        <end position="842"/>
    </location>
</feature>